<proteinExistence type="inferred from homology"/>
<dbReference type="GO" id="GO:0005739">
    <property type="term" value="C:mitochondrion"/>
    <property type="evidence" value="ECO:0007669"/>
    <property type="project" value="TreeGrafter"/>
</dbReference>
<dbReference type="InterPro" id="IPR018108">
    <property type="entry name" value="MCP_transmembrane"/>
</dbReference>
<evidence type="ECO:0000256" key="4">
    <source>
        <dbReference type="ARBA" id="ARBA00023136"/>
    </source>
</evidence>
<dbReference type="GO" id="GO:0015742">
    <property type="term" value="P:alpha-ketoglutarate transport"/>
    <property type="evidence" value="ECO:0007669"/>
    <property type="project" value="TreeGrafter"/>
</dbReference>
<comment type="similarity">
    <text evidence="6">Belongs to the mitochondrial carrier (TC 2.A.29) family.</text>
</comment>
<dbReference type="Proteomes" id="UP001150925">
    <property type="component" value="Unassembled WGS sequence"/>
</dbReference>
<evidence type="ECO:0000313" key="7">
    <source>
        <dbReference type="EMBL" id="KAJ1969773.1"/>
    </source>
</evidence>
<dbReference type="Pfam" id="PF00153">
    <property type="entry name" value="Mito_carr"/>
    <property type="match status" value="1"/>
</dbReference>
<dbReference type="OrthoDB" id="10253709at2759"/>
<comment type="subcellular location">
    <subcellularLocation>
        <location evidence="1">Membrane</location>
        <topology evidence="1">Multi-pass membrane protein</topology>
    </subcellularLocation>
</comment>
<evidence type="ECO:0000256" key="3">
    <source>
        <dbReference type="ARBA" id="ARBA00022989"/>
    </source>
</evidence>
<dbReference type="Gene3D" id="1.50.40.10">
    <property type="entry name" value="Mitochondrial carrier domain"/>
    <property type="match status" value="1"/>
</dbReference>
<evidence type="ECO:0000256" key="2">
    <source>
        <dbReference type="ARBA" id="ARBA00022692"/>
    </source>
</evidence>
<reference evidence="7" key="1">
    <citation type="submission" date="2022-07" db="EMBL/GenBank/DDBJ databases">
        <title>Phylogenomic reconstructions and comparative analyses of Kickxellomycotina fungi.</title>
        <authorList>
            <person name="Reynolds N.K."/>
            <person name="Stajich J.E."/>
            <person name="Barry K."/>
            <person name="Grigoriev I.V."/>
            <person name="Crous P."/>
            <person name="Smith M.E."/>
        </authorList>
    </citation>
    <scope>NUCLEOTIDE SEQUENCE</scope>
    <source>
        <strain evidence="7">RSA 1196</strain>
    </source>
</reference>
<evidence type="ECO:0000256" key="1">
    <source>
        <dbReference type="ARBA" id="ARBA00004141"/>
    </source>
</evidence>
<evidence type="ECO:0000256" key="6">
    <source>
        <dbReference type="RuleBase" id="RU000488"/>
    </source>
</evidence>
<evidence type="ECO:0000256" key="5">
    <source>
        <dbReference type="PROSITE-ProRule" id="PRU00282"/>
    </source>
</evidence>
<comment type="caution">
    <text evidence="7">The sequence shown here is derived from an EMBL/GenBank/DDBJ whole genome shotgun (WGS) entry which is preliminary data.</text>
</comment>
<dbReference type="InterPro" id="IPR023395">
    <property type="entry name" value="MCP_dom_sf"/>
</dbReference>
<keyword evidence="8" id="KW-1185">Reference proteome</keyword>
<dbReference type="GO" id="GO:0016020">
    <property type="term" value="C:membrane"/>
    <property type="evidence" value="ECO:0007669"/>
    <property type="project" value="UniProtKB-SubCell"/>
</dbReference>
<feature type="repeat" description="Solcar" evidence="5">
    <location>
        <begin position="19"/>
        <end position="79"/>
    </location>
</feature>
<keyword evidence="3" id="KW-1133">Transmembrane helix</keyword>
<sequence>MASVAAVTSQTPELKKKPISWTNIALGAFIQTFEVSTLGQPFEVLKTHMAANRGDGFMVALKKTYGRGGISGFYQGLIP</sequence>
<dbReference type="PROSITE" id="PS50920">
    <property type="entry name" value="SOLCAR"/>
    <property type="match status" value="1"/>
</dbReference>
<evidence type="ECO:0000313" key="8">
    <source>
        <dbReference type="Proteomes" id="UP001150925"/>
    </source>
</evidence>
<accession>A0A9W8E996</accession>
<dbReference type="PANTHER" id="PTHR46982">
    <property type="entry name" value="CITRATE/OXOGLUTARATE CARRIER PROTEIN"/>
    <property type="match status" value="1"/>
</dbReference>
<protein>
    <submittedName>
        <fullName evidence="7">Uncharacterized protein</fullName>
    </submittedName>
</protein>
<dbReference type="EMBL" id="JANBPY010000025">
    <property type="protein sequence ID" value="KAJ1969773.1"/>
    <property type="molecule type" value="Genomic_DNA"/>
</dbReference>
<dbReference type="PANTHER" id="PTHR46982:SF1">
    <property type="entry name" value="CITRATE_OXOGLUTARATE CARRIER PROTEIN"/>
    <property type="match status" value="1"/>
</dbReference>
<dbReference type="GO" id="GO:0006843">
    <property type="term" value="P:mitochondrial citrate transmembrane transport"/>
    <property type="evidence" value="ECO:0007669"/>
    <property type="project" value="TreeGrafter"/>
</dbReference>
<feature type="non-terminal residue" evidence="7">
    <location>
        <position position="79"/>
    </location>
</feature>
<organism evidence="7 8">
    <name type="scientific">Dispira parvispora</name>
    <dbReference type="NCBI Taxonomy" id="1520584"/>
    <lineage>
        <taxon>Eukaryota</taxon>
        <taxon>Fungi</taxon>
        <taxon>Fungi incertae sedis</taxon>
        <taxon>Zoopagomycota</taxon>
        <taxon>Kickxellomycotina</taxon>
        <taxon>Dimargaritomycetes</taxon>
        <taxon>Dimargaritales</taxon>
        <taxon>Dimargaritaceae</taxon>
        <taxon>Dispira</taxon>
    </lineage>
</organism>
<name>A0A9W8E996_9FUNG</name>
<gene>
    <name evidence="7" type="ORF">IWQ62_000412</name>
</gene>
<dbReference type="SUPFAM" id="SSF103506">
    <property type="entry name" value="Mitochondrial carrier"/>
    <property type="match status" value="1"/>
</dbReference>
<keyword evidence="2 5" id="KW-0812">Transmembrane</keyword>
<keyword evidence="4 5" id="KW-0472">Membrane</keyword>
<dbReference type="InterPro" id="IPR053017">
    <property type="entry name" value="Mito_Cit/Oxoglu_Carrier"/>
</dbReference>
<keyword evidence="6" id="KW-0813">Transport</keyword>
<dbReference type="GO" id="GO:0005371">
    <property type="term" value="F:tricarboxylate secondary active transmembrane transporter activity"/>
    <property type="evidence" value="ECO:0007669"/>
    <property type="project" value="TreeGrafter"/>
</dbReference>
<dbReference type="AlphaFoldDB" id="A0A9W8E996"/>